<dbReference type="PROSITE" id="PS50842">
    <property type="entry name" value="EXPANSIN_EG45"/>
    <property type="match status" value="1"/>
</dbReference>
<dbReference type="EMBL" id="JAGPXF010000001">
    <property type="protein sequence ID" value="KAH7263627.1"/>
    <property type="molecule type" value="Genomic_DNA"/>
</dbReference>
<reference evidence="5" key="1">
    <citation type="journal article" date="2021" name="Nat. Commun.">
        <title>Genetic determinants of endophytism in the Arabidopsis root mycobiome.</title>
        <authorList>
            <person name="Mesny F."/>
            <person name="Miyauchi S."/>
            <person name="Thiergart T."/>
            <person name="Pickel B."/>
            <person name="Atanasova L."/>
            <person name="Karlsson M."/>
            <person name="Huettel B."/>
            <person name="Barry K.W."/>
            <person name="Haridas S."/>
            <person name="Chen C."/>
            <person name="Bauer D."/>
            <person name="Andreopoulos W."/>
            <person name="Pangilinan J."/>
            <person name="LaButti K."/>
            <person name="Riley R."/>
            <person name="Lipzen A."/>
            <person name="Clum A."/>
            <person name="Drula E."/>
            <person name="Henrissat B."/>
            <person name="Kohler A."/>
            <person name="Grigoriev I.V."/>
            <person name="Martin F.M."/>
            <person name="Hacquard S."/>
        </authorList>
    </citation>
    <scope>NUCLEOTIDE SEQUENCE</scope>
    <source>
        <strain evidence="5">MPI-SDFR-AT-0068</strain>
    </source>
</reference>
<dbReference type="CDD" id="cd22271">
    <property type="entry name" value="DPBB_EXP_N-like"/>
    <property type="match status" value="1"/>
</dbReference>
<evidence type="ECO:0000256" key="1">
    <source>
        <dbReference type="ARBA" id="ARBA00022729"/>
    </source>
</evidence>
<evidence type="ECO:0000256" key="3">
    <source>
        <dbReference type="SAM" id="SignalP"/>
    </source>
</evidence>
<keyword evidence="6" id="KW-1185">Reference proteome</keyword>
<feature type="domain" description="Expansin-like EG45" evidence="4">
    <location>
        <begin position="142"/>
        <end position="232"/>
    </location>
</feature>
<accession>A0A8K0SBX0</accession>
<evidence type="ECO:0000313" key="6">
    <source>
        <dbReference type="Proteomes" id="UP000813427"/>
    </source>
</evidence>
<dbReference type="SUPFAM" id="SSF50685">
    <property type="entry name" value="Barwin-like endoglucanases"/>
    <property type="match status" value="1"/>
</dbReference>
<comment type="caution">
    <text evidence="5">The sequence shown here is derived from an EMBL/GenBank/DDBJ whole genome shotgun (WGS) entry which is preliminary data.</text>
</comment>
<dbReference type="InterPro" id="IPR049818">
    <property type="entry name" value="Expansin_EXLX1-like"/>
</dbReference>
<gene>
    <name evidence="5" type="ORF">BKA59DRAFT_64755</name>
</gene>
<evidence type="ECO:0000259" key="4">
    <source>
        <dbReference type="PROSITE" id="PS50842"/>
    </source>
</evidence>
<feature type="signal peptide" evidence="3">
    <location>
        <begin position="1"/>
        <end position="16"/>
    </location>
</feature>
<dbReference type="PANTHER" id="PTHR31836">
    <property type="match status" value="1"/>
</dbReference>
<dbReference type="InterPro" id="IPR036749">
    <property type="entry name" value="Expansin_CBD_sf"/>
</dbReference>
<dbReference type="InterPro" id="IPR036908">
    <property type="entry name" value="RlpA-like_sf"/>
</dbReference>
<protein>
    <submittedName>
        <fullName evidence="5">RlpA-like double-psi beta-barrel-protein domain-containing protein-containing protein</fullName>
    </submittedName>
</protein>
<evidence type="ECO:0000256" key="2">
    <source>
        <dbReference type="SAM" id="MobiDB-lite"/>
    </source>
</evidence>
<dbReference type="PANTHER" id="PTHR31836:SF21">
    <property type="entry name" value="EXPANSIN-LIKE PROTEIN 7"/>
    <property type="match status" value="1"/>
</dbReference>
<dbReference type="InterPro" id="IPR051477">
    <property type="entry name" value="Expansin_CellWall"/>
</dbReference>
<name>A0A8K0SBX0_9HYPO</name>
<dbReference type="Gene3D" id="2.40.40.10">
    <property type="entry name" value="RlpA-like domain"/>
    <property type="match status" value="1"/>
</dbReference>
<sequence>MKFLLPILLAAPAVMGRACRAPPAHTQGSSAPENTAVVSEPVISEAPNYGYQKPSPAEEVKSAISHAAPLHTTLAVQAAPKKVVKGTSKSKAASKPKATSKATSKPKTVSKPKPSNSGSSSSSSSKPLGNGASVSGSSTFYGGNLSGGNCMFSTYTLPAGILGTAFSGQKWDNGANCGACIEVTGPSGTVKAMIVDKCPECDAGHLDLFPDAFKAVGGTDGIVKTSYKFVECGITTPLVLHNKEGTSANWFSIQVVNANEPVKSVEVSTDGGSTWKKTERKDYNFFENPAGFGTTSVDVKVTSSTGKTVVVNKVGVTAGAQYKAKANF</sequence>
<dbReference type="Gene3D" id="2.60.40.760">
    <property type="entry name" value="Expansin, cellulose-binding-like domain"/>
    <property type="match status" value="1"/>
</dbReference>
<evidence type="ECO:0000313" key="5">
    <source>
        <dbReference type="EMBL" id="KAH7263627.1"/>
    </source>
</evidence>
<dbReference type="Proteomes" id="UP000813427">
    <property type="component" value="Unassembled WGS sequence"/>
</dbReference>
<feature type="region of interest" description="Disordered" evidence="2">
    <location>
        <begin position="81"/>
        <end position="130"/>
    </location>
</feature>
<feature type="compositionally biased region" description="Low complexity" evidence="2">
    <location>
        <begin position="85"/>
        <end position="130"/>
    </location>
</feature>
<organism evidence="5 6">
    <name type="scientific">Fusarium tricinctum</name>
    <dbReference type="NCBI Taxonomy" id="61284"/>
    <lineage>
        <taxon>Eukaryota</taxon>
        <taxon>Fungi</taxon>
        <taxon>Dikarya</taxon>
        <taxon>Ascomycota</taxon>
        <taxon>Pezizomycotina</taxon>
        <taxon>Sordariomycetes</taxon>
        <taxon>Hypocreomycetidae</taxon>
        <taxon>Hypocreales</taxon>
        <taxon>Nectriaceae</taxon>
        <taxon>Fusarium</taxon>
        <taxon>Fusarium tricinctum species complex</taxon>
    </lineage>
</organism>
<feature type="chain" id="PRO_5035441207" evidence="3">
    <location>
        <begin position="17"/>
        <end position="328"/>
    </location>
</feature>
<dbReference type="AlphaFoldDB" id="A0A8K0SBX0"/>
<proteinExistence type="predicted"/>
<keyword evidence="1 3" id="KW-0732">Signal</keyword>
<dbReference type="InterPro" id="IPR007112">
    <property type="entry name" value="Expansin/allergen_DPBB_dom"/>
</dbReference>
<dbReference type="NCBIfam" id="NF041144">
    <property type="entry name" value="expansin_EXLX1"/>
    <property type="match status" value="1"/>
</dbReference>
<dbReference type="SUPFAM" id="SSF49590">
    <property type="entry name" value="PHL pollen allergen"/>
    <property type="match status" value="1"/>
</dbReference>
<dbReference type="OrthoDB" id="406505at2759"/>